<dbReference type="GO" id="GO:0005737">
    <property type="term" value="C:cytoplasm"/>
    <property type="evidence" value="ECO:0007669"/>
    <property type="project" value="TreeGrafter"/>
</dbReference>
<feature type="domain" description="c-SKI SMAD4-binding" evidence="3">
    <location>
        <begin position="263"/>
        <end position="353"/>
    </location>
</feature>
<reference evidence="4" key="1">
    <citation type="submission" date="2014-11" db="EMBL/GenBank/DDBJ databases">
        <authorList>
            <person name="Eriksson J."/>
        </authorList>
    </citation>
    <scope>NUCLEOTIDE SEQUENCE</scope>
    <source>
        <strain evidence="4">Cs3</strain>
    </source>
</reference>
<dbReference type="GO" id="GO:0005667">
    <property type="term" value="C:transcription regulator complex"/>
    <property type="evidence" value="ECO:0007669"/>
    <property type="project" value="TreeGrafter"/>
</dbReference>
<dbReference type="InterPro" id="IPR003380">
    <property type="entry name" value="SKI/SNO/DAC"/>
</dbReference>
<dbReference type="InterPro" id="IPR010919">
    <property type="entry name" value="SAND-like_dom_sf"/>
</dbReference>
<dbReference type="PANTHER" id="PTHR10005">
    <property type="entry name" value="SKI ONCOGENE-RELATED"/>
    <property type="match status" value="1"/>
</dbReference>
<dbReference type="InterPro" id="IPR009061">
    <property type="entry name" value="DNA-bd_dom_put_sf"/>
</dbReference>
<dbReference type="FunFam" id="3.10.260.20:FF:000002">
    <property type="entry name" value="SKI-like oncogene a"/>
    <property type="match status" value="1"/>
</dbReference>
<dbReference type="Pfam" id="PF02437">
    <property type="entry name" value="Ski_Sno_DHD"/>
    <property type="match status" value="1"/>
</dbReference>
<dbReference type="Gene3D" id="3.10.260.20">
    <property type="entry name" value="Ski"/>
    <property type="match status" value="1"/>
</dbReference>
<reference evidence="4" key="2">
    <citation type="submission" date="2015-05" db="EMBL/GenBank/DDBJ databases">
        <title>Not all spider eyes have evolved equally: expression of retinal determination genes in the primary and secondary eyes of Cupiennius salei Keyserling (1877).</title>
        <authorList>
            <person name="Samadi L."/>
            <person name="Schmid A."/>
            <person name="Eriksson B.J."/>
        </authorList>
    </citation>
    <scope>NUCLEOTIDE SEQUENCE</scope>
    <source>
        <strain evidence="4">Cs3</strain>
    </source>
</reference>
<dbReference type="SUPFAM" id="SSF63763">
    <property type="entry name" value="SAND domain-like"/>
    <property type="match status" value="1"/>
</dbReference>
<dbReference type="SMART" id="SM01046">
    <property type="entry name" value="c-SKI_SMAD_bind"/>
    <property type="match status" value="1"/>
</dbReference>
<dbReference type="GO" id="GO:0005634">
    <property type="term" value="C:nucleus"/>
    <property type="evidence" value="ECO:0007669"/>
    <property type="project" value="TreeGrafter"/>
</dbReference>
<dbReference type="AlphaFoldDB" id="A0A0F7TB50"/>
<organism evidence="4">
    <name type="scientific">Cupiennius salei</name>
    <name type="common">American wandering spider</name>
    <dbReference type="NCBI Taxonomy" id="6928"/>
    <lineage>
        <taxon>Eukaryota</taxon>
        <taxon>Metazoa</taxon>
        <taxon>Ecdysozoa</taxon>
        <taxon>Arthropoda</taxon>
        <taxon>Chelicerata</taxon>
        <taxon>Arachnida</taxon>
        <taxon>Araneae</taxon>
        <taxon>Araneomorphae</taxon>
        <taxon>Entelegynae</taxon>
        <taxon>Lycosoidea</taxon>
        <taxon>Ctenidae</taxon>
        <taxon>Cupiennius</taxon>
    </lineage>
</organism>
<gene>
    <name evidence="4" type="primary">ski</name>
</gene>
<dbReference type="InterPro" id="IPR037000">
    <property type="entry name" value="Ski_DNA-bd_sf"/>
</dbReference>
<feature type="region of interest" description="Disordered" evidence="2">
    <location>
        <begin position="701"/>
        <end position="738"/>
    </location>
</feature>
<dbReference type="GO" id="GO:0046332">
    <property type="term" value="F:SMAD binding"/>
    <property type="evidence" value="ECO:0007669"/>
    <property type="project" value="InterPro"/>
</dbReference>
<feature type="compositionally biased region" description="Polar residues" evidence="2">
    <location>
        <begin position="702"/>
        <end position="715"/>
    </location>
</feature>
<dbReference type="InterPro" id="IPR014890">
    <property type="entry name" value="c-SKI_SMAD4-bd_dom"/>
</dbReference>
<dbReference type="Gene3D" id="3.10.390.10">
    <property type="entry name" value="SAND domain-like"/>
    <property type="match status" value="1"/>
</dbReference>
<comment type="similarity">
    <text evidence="1">Belongs to the SKI family.</text>
</comment>
<evidence type="ECO:0000313" key="4">
    <source>
        <dbReference type="EMBL" id="CEI71550.1"/>
    </source>
</evidence>
<dbReference type="GO" id="GO:0000981">
    <property type="term" value="F:DNA-binding transcription factor activity, RNA polymerase II-specific"/>
    <property type="evidence" value="ECO:0007669"/>
    <property type="project" value="TreeGrafter"/>
</dbReference>
<proteinExistence type="evidence at transcript level"/>
<evidence type="ECO:0000256" key="1">
    <source>
        <dbReference type="ARBA" id="ARBA00009513"/>
    </source>
</evidence>
<accession>A0A0F7TB50</accession>
<dbReference type="GO" id="GO:0030514">
    <property type="term" value="P:negative regulation of BMP signaling pathway"/>
    <property type="evidence" value="ECO:0007669"/>
    <property type="project" value="TreeGrafter"/>
</dbReference>
<protein>
    <submittedName>
        <fullName evidence="4">Cs ski like protein</fullName>
    </submittedName>
</protein>
<dbReference type="EMBL" id="LN650634">
    <property type="protein sequence ID" value="CEI71550.1"/>
    <property type="molecule type" value="mRNA"/>
</dbReference>
<dbReference type="CDD" id="cd21079">
    <property type="entry name" value="DHD_Ski_Sno"/>
    <property type="match status" value="1"/>
</dbReference>
<evidence type="ECO:0000256" key="2">
    <source>
        <dbReference type="SAM" id="MobiDB-lite"/>
    </source>
</evidence>
<feature type="region of interest" description="Disordered" evidence="2">
    <location>
        <begin position="640"/>
        <end position="678"/>
    </location>
</feature>
<feature type="compositionally biased region" description="Polar residues" evidence="2">
    <location>
        <begin position="641"/>
        <end position="678"/>
    </location>
</feature>
<dbReference type="GO" id="GO:0000978">
    <property type="term" value="F:RNA polymerase II cis-regulatory region sequence-specific DNA binding"/>
    <property type="evidence" value="ECO:0007669"/>
    <property type="project" value="TreeGrafter"/>
</dbReference>
<name>A0A0F7TB50_CUPSA</name>
<dbReference type="Pfam" id="PF08782">
    <property type="entry name" value="c-SKI_SMAD_bind"/>
    <property type="match status" value="1"/>
</dbReference>
<evidence type="ECO:0000259" key="3">
    <source>
        <dbReference type="SMART" id="SM01046"/>
    </source>
</evidence>
<sequence>MRRAAGSLARWTELLGWCPAIAPGPRINEKAPVMEAGEGNPKRQVYTPHLKKVLKSYQAAATTSLHGPNSVMGVWSGSEPTIAVSPPDPACTVTGANDKPFESLTSSTKLSSTASTSVSTVVRSSTPEYDPFVAPPPFPIQQPPIFTPADQSRCEKSETVLESEVISCFSVGGEDRLCLPQILNTVLRGFSLAQINSVCDTLHIFCSRCNYDQLEVLKATGVLPLSAPSCGLITKTDAERLCAALLDSNPPRFPDMKPPFQVKVYHECFGRCTGLYMPDLYIDARARCIECVECHGLLSPQKFVCHAHHQKENRTCHWGFDSLNWRAYILLEDGLEKNPQYKDILKEMKARFDFNHKYKRKQDMLFSNCSFWSDYRSRILTESCDSSSKRVRVDNWYPYSYAFDPTLVYWYANPLWNKATAFKPLPPVITKDGKPLYIPPEALPSFFKDRLENQYQHNLALTPANVQKLGFMKIPEETVIAYHARKAETVSKRSSLKKDSECDSNPCCFDEDAFSDTSFSTLSEKKARNVDDVGKKSSLSGTEDGLMSNLDEDEELQPSIENELLELNKIMTDVDASLRTKILSEVESLIAKYRKCLSNAVQGKKLYQMELEKVHFAQRAKIRKLRETNKHLEEALRKCQDSTTAVKVSSEQSESSNLETGMTLNLSSPQSQEAENNTNVDNAVINSEKSLQTGEGDYLHLVTTSTTEENDTLLSSRREDSPTLPKQSPNPETEPLGK</sequence>
<dbReference type="InterPro" id="IPR023216">
    <property type="entry name" value="Tscrpt_reg_SKI_SnoN"/>
</dbReference>
<dbReference type="PANTHER" id="PTHR10005:SF25">
    <property type="entry name" value="SNO ONCOGENE, ISOFORM B"/>
    <property type="match status" value="1"/>
</dbReference>
<dbReference type="SUPFAM" id="SSF46955">
    <property type="entry name" value="Putative DNA-binding domain"/>
    <property type="match status" value="1"/>
</dbReference>